<feature type="transmembrane region" description="Helical" evidence="1">
    <location>
        <begin position="187"/>
        <end position="206"/>
    </location>
</feature>
<gene>
    <name evidence="2" type="ORF">FB458_2846</name>
</gene>
<keyword evidence="1" id="KW-1133">Transmembrane helix</keyword>
<keyword evidence="1" id="KW-0472">Membrane</keyword>
<dbReference type="EMBL" id="VFMN01000001">
    <property type="protein sequence ID" value="TQJ09732.1"/>
    <property type="molecule type" value="Genomic_DNA"/>
</dbReference>
<reference evidence="2 3" key="1">
    <citation type="submission" date="2019-06" db="EMBL/GenBank/DDBJ databases">
        <title>Sequencing the genomes of 1000 actinobacteria strains.</title>
        <authorList>
            <person name="Klenk H.-P."/>
        </authorList>
    </citation>
    <scope>NUCLEOTIDE SEQUENCE [LARGE SCALE GENOMIC DNA]</scope>
    <source>
        <strain evidence="2 3">DSM 18607</strain>
    </source>
</reference>
<evidence type="ECO:0008006" key="4">
    <source>
        <dbReference type="Google" id="ProtNLM"/>
    </source>
</evidence>
<feature type="transmembrane region" description="Helical" evidence="1">
    <location>
        <begin position="149"/>
        <end position="166"/>
    </location>
</feature>
<accession>A0A542E326</accession>
<dbReference type="AlphaFoldDB" id="A0A542E326"/>
<keyword evidence="3" id="KW-1185">Reference proteome</keyword>
<evidence type="ECO:0000313" key="3">
    <source>
        <dbReference type="Proteomes" id="UP000317893"/>
    </source>
</evidence>
<feature type="transmembrane region" description="Helical" evidence="1">
    <location>
        <begin position="25"/>
        <end position="44"/>
    </location>
</feature>
<feature type="transmembrane region" description="Helical" evidence="1">
    <location>
        <begin position="110"/>
        <end position="129"/>
    </location>
</feature>
<feature type="transmembrane region" description="Helical" evidence="1">
    <location>
        <begin position="78"/>
        <end position="98"/>
    </location>
</feature>
<evidence type="ECO:0000313" key="2">
    <source>
        <dbReference type="EMBL" id="TQJ09732.1"/>
    </source>
</evidence>
<dbReference type="RefSeq" id="WP_141849057.1">
    <property type="nucleotide sequence ID" value="NZ_BAAAPR010000007.1"/>
</dbReference>
<feature type="transmembrane region" description="Helical" evidence="1">
    <location>
        <begin position="218"/>
        <end position="238"/>
    </location>
</feature>
<keyword evidence="1" id="KW-0812">Transmembrane</keyword>
<feature type="transmembrane region" description="Helical" evidence="1">
    <location>
        <begin position="258"/>
        <end position="277"/>
    </location>
</feature>
<evidence type="ECO:0000256" key="1">
    <source>
        <dbReference type="SAM" id="Phobius"/>
    </source>
</evidence>
<sequence length="283" mass="29985">MVQGDITRDIDVHARLAPPGDARRMLLASTAALVLGQVVVIALHETSHAVAGLLLGLTPTQFTSQVRFSPEPTPGQHAVTALTGPAFSLLSGLLVVALARLRPPGWWRLWLAWAGFLSAQEGIGYLVIAPLVSSGDTGAGLAALSAPGWVAWAIGAVGVVLMVLLVRRFAAVAVTWARDLYELRAMIVWPWLVGTAVAVLLELAFLARTAGTQDGDVVAILLGSASLAVFSPLAMVFWQRARARQDPTTLPTQPAPPVPVVAWVLFLVLVLVKLLVVTRGVTW</sequence>
<organism evidence="2 3">
    <name type="scientific">Lapillicoccus jejuensis</name>
    <dbReference type="NCBI Taxonomy" id="402171"/>
    <lineage>
        <taxon>Bacteria</taxon>
        <taxon>Bacillati</taxon>
        <taxon>Actinomycetota</taxon>
        <taxon>Actinomycetes</taxon>
        <taxon>Micrococcales</taxon>
        <taxon>Intrasporangiaceae</taxon>
        <taxon>Lapillicoccus</taxon>
    </lineage>
</organism>
<name>A0A542E326_9MICO</name>
<proteinExistence type="predicted"/>
<dbReference type="OrthoDB" id="5106050at2"/>
<protein>
    <recommendedName>
        <fullName evidence="4">Peptidase M50B-like protein</fullName>
    </recommendedName>
</protein>
<comment type="caution">
    <text evidence="2">The sequence shown here is derived from an EMBL/GenBank/DDBJ whole genome shotgun (WGS) entry which is preliminary data.</text>
</comment>
<dbReference type="Proteomes" id="UP000317893">
    <property type="component" value="Unassembled WGS sequence"/>
</dbReference>